<name>A0A2G5BBY0_COERN</name>
<sequence>MGCRKCRGWEENECCLSQSDPCDCKCHASCDCAFCHTVELKARSTPSTCHPQNTLNKSTASKIASVLGRESRRSLANDESPDSRPSTVARLSTDDRKTEKARRWSRRGSSLKPLRLFA</sequence>
<evidence type="ECO:0000313" key="3">
    <source>
        <dbReference type="Proteomes" id="UP000242474"/>
    </source>
</evidence>
<feature type="compositionally biased region" description="Basic and acidic residues" evidence="1">
    <location>
        <begin position="92"/>
        <end position="102"/>
    </location>
</feature>
<dbReference type="OrthoDB" id="5596648at2759"/>
<proteinExistence type="predicted"/>
<keyword evidence="3" id="KW-1185">Reference proteome</keyword>
<dbReference type="Proteomes" id="UP000242474">
    <property type="component" value="Unassembled WGS sequence"/>
</dbReference>
<evidence type="ECO:0000313" key="2">
    <source>
        <dbReference type="EMBL" id="PIA16510.1"/>
    </source>
</evidence>
<evidence type="ECO:0000256" key="1">
    <source>
        <dbReference type="SAM" id="MobiDB-lite"/>
    </source>
</evidence>
<gene>
    <name evidence="2" type="ORF">COEREDRAFT_81176</name>
</gene>
<protein>
    <submittedName>
        <fullName evidence="2">Uncharacterized protein</fullName>
    </submittedName>
</protein>
<dbReference type="AlphaFoldDB" id="A0A2G5BBY0"/>
<accession>A0A2G5BBY0</accession>
<reference evidence="2 3" key="1">
    <citation type="journal article" date="2015" name="Genome Biol. Evol.">
        <title>Phylogenomic analyses indicate that early fungi evolved digesting cell walls of algal ancestors of land plants.</title>
        <authorList>
            <person name="Chang Y."/>
            <person name="Wang S."/>
            <person name="Sekimoto S."/>
            <person name="Aerts A.L."/>
            <person name="Choi C."/>
            <person name="Clum A."/>
            <person name="LaButti K.M."/>
            <person name="Lindquist E.A."/>
            <person name="Yee Ngan C."/>
            <person name="Ohm R.A."/>
            <person name="Salamov A.A."/>
            <person name="Grigoriev I.V."/>
            <person name="Spatafora J.W."/>
            <person name="Berbee M.L."/>
        </authorList>
    </citation>
    <scope>NUCLEOTIDE SEQUENCE [LARGE SCALE GENOMIC DNA]</scope>
    <source>
        <strain evidence="2 3">NRRL 1564</strain>
    </source>
</reference>
<dbReference type="EMBL" id="KZ303499">
    <property type="protein sequence ID" value="PIA16510.1"/>
    <property type="molecule type" value="Genomic_DNA"/>
</dbReference>
<organism evidence="2 3">
    <name type="scientific">Coemansia reversa (strain ATCC 12441 / NRRL 1564)</name>
    <dbReference type="NCBI Taxonomy" id="763665"/>
    <lineage>
        <taxon>Eukaryota</taxon>
        <taxon>Fungi</taxon>
        <taxon>Fungi incertae sedis</taxon>
        <taxon>Zoopagomycota</taxon>
        <taxon>Kickxellomycotina</taxon>
        <taxon>Kickxellomycetes</taxon>
        <taxon>Kickxellales</taxon>
        <taxon>Kickxellaceae</taxon>
        <taxon>Coemansia</taxon>
    </lineage>
</organism>
<feature type="region of interest" description="Disordered" evidence="1">
    <location>
        <begin position="70"/>
        <end position="112"/>
    </location>
</feature>